<dbReference type="InterPro" id="IPR013078">
    <property type="entry name" value="His_Pase_superF_clade-1"/>
</dbReference>
<dbReference type="CDD" id="cd07067">
    <property type="entry name" value="HP_PGM_like"/>
    <property type="match status" value="1"/>
</dbReference>
<dbReference type="EC" id="5.4.2.1" evidence="1"/>
<gene>
    <name evidence="1" type="ORF">IMG5_162430</name>
</gene>
<dbReference type="OrthoDB" id="284247at2759"/>
<dbReference type="EMBL" id="GL984181">
    <property type="protein sequence ID" value="EGR29140.1"/>
    <property type="molecule type" value="Genomic_DNA"/>
</dbReference>
<dbReference type="Pfam" id="PF00300">
    <property type="entry name" value="His_Phos_1"/>
    <property type="match status" value="1"/>
</dbReference>
<dbReference type="SMART" id="SM00855">
    <property type="entry name" value="PGAM"/>
    <property type="match status" value="1"/>
</dbReference>
<dbReference type="GO" id="GO:0005737">
    <property type="term" value="C:cytoplasm"/>
    <property type="evidence" value="ECO:0007669"/>
    <property type="project" value="TreeGrafter"/>
</dbReference>
<dbReference type="InParanoid" id="G0R080"/>
<sequence>MSTQFKIDLVLIRHAESEYNLEQRKACNSSTEVKNGENLQTKFKKDLIDCSLTEEGKNQCLQAEQICENLNIGIVLVSPLRRALETCKEIFKNHKNKPKVIVNPLFREMLLSNCDIGGRILESKEDFPEYDFSFLEQYENPILWNVYELTNKQKVQEIEANIKNICVQESIQIKKHGHFKLLEIIKQMFPVHIESQQEYNQNVQLQKQYILNLLEKMPQGTKIAIVGHSRALESFTAASYENETLIGAHWFKNAEVYQMQLDVNQQM</sequence>
<accession>G0R080</accession>
<dbReference type="Gene3D" id="3.40.50.1240">
    <property type="entry name" value="Phosphoglycerate mutase-like"/>
    <property type="match status" value="1"/>
</dbReference>
<dbReference type="OMA" id="GQFIHNC"/>
<dbReference type="InterPro" id="IPR050275">
    <property type="entry name" value="PGM_Phosphatase"/>
</dbReference>
<proteinExistence type="predicted"/>
<dbReference type="GO" id="GO:0016853">
    <property type="term" value="F:isomerase activity"/>
    <property type="evidence" value="ECO:0007669"/>
    <property type="project" value="UniProtKB-KW"/>
</dbReference>
<dbReference type="RefSeq" id="XP_004030376.1">
    <property type="nucleotide sequence ID" value="XM_004030328.1"/>
</dbReference>
<keyword evidence="2" id="KW-1185">Reference proteome</keyword>
<dbReference type="InterPro" id="IPR029033">
    <property type="entry name" value="His_PPase_superfam"/>
</dbReference>
<dbReference type="PANTHER" id="PTHR48100">
    <property type="entry name" value="BROAD-SPECIFICITY PHOSPHATASE YOR283W-RELATED"/>
    <property type="match status" value="1"/>
</dbReference>
<dbReference type="GeneID" id="14905234"/>
<dbReference type="Proteomes" id="UP000008983">
    <property type="component" value="Unassembled WGS sequence"/>
</dbReference>
<name>G0R080_ICHMU</name>
<evidence type="ECO:0000313" key="2">
    <source>
        <dbReference type="Proteomes" id="UP000008983"/>
    </source>
</evidence>
<dbReference type="PANTHER" id="PTHR48100:SF61">
    <property type="entry name" value="PHOSPHOGLYCERATE MUTASE"/>
    <property type="match status" value="1"/>
</dbReference>
<dbReference type="AlphaFoldDB" id="G0R080"/>
<organism evidence="1 2">
    <name type="scientific">Ichthyophthirius multifiliis</name>
    <name type="common">White spot disease agent</name>
    <name type="synonym">Ich</name>
    <dbReference type="NCBI Taxonomy" id="5932"/>
    <lineage>
        <taxon>Eukaryota</taxon>
        <taxon>Sar</taxon>
        <taxon>Alveolata</taxon>
        <taxon>Ciliophora</taxon>
        <taxon>Intramacronucleata</taxon>
        <taxon>Oligohymenophorea</taxon>
        <taxon>Hymenostomatida</taxon>
        <taxon>Ophryoglenina</taxon>
        <taxon>Ichthyophthirius</taxon>
    </lineage>
</organism>
<dbReference type="eggNOG" id="ENOG502R2AX">
    <property type="taxonomic scope" value="Eukaryota"/>
</dbReference>
<keyword evidence="1" id="KW-0413">Isomerase</keyword>
<reference evidence="1 2" key="1">
    <citation type="submission" date="2011-07" db="EMBL/GenBank/DDBJ databases">
        <authorList>
            <person name="Coyne R."/>
            <person name="Brami D."/>
            <person name="Johnson J."/>
            <person name="Hostetler J."/>
            <person name="Hannick L."/>
            <person name="Clark T."/>
            <person name="Cassidy-Hanley D."/>
            <person name="Inman J."/>
        </authorList>
    </citation>
    <scope>NUCLEOTIDE SEQUENCE [LARGE SCALE GENOMIC DNA]</scope>
    <source>
        <strain evidence="1 2">G5</strain>
    </source>
</reference>
<dbReference type="SUPFAM" id="SSF53254">
    <property type="entry name" value="Phosphoglycerate mutase-like"/>
    <property type="match status" value="1"/>
</dbReference>
<evidence type="ECO:0000313" key="1">
    <source>
        <dbReference type="EMBL" id="EGR29140.1"/>
    </source>
</evidence>
<dbReference type="GO" id="GO:0016791">
    <property type="term" value="F:phosphatase activity"/>
    <property type="evidence" value="ECO:0007669"/>
    <property type="project" value="TreeGrafter"/>
</dbReference>
<protein>
    <submittedName>
        <fullName evidence="1">Phosphoglycerate mutase, putative</fullName>
        <ecNumber evidence="1">5.4.2.1</ecNumber>
    </submittedName>
</protein>